<evidence type="ECO:0000256" key="3">
    <source>
        <dbReference type="PIRSR" id="PIRSR605511-2"/>
    </source>
</evidence>
<reference evidence="7" key="2">
    <citation type="submission" date="2012-11" db="EMBL/GenBank/DDBJ databases">
        <authorList>
            <person name="Kuo A."/>
            <person name="Curtis B.A."/>
            <person name="Tanifuji G."/>
            <person name="Burki F."/>
            <person name="Gruber A."/>
            <person name="Irimia M."/>
            <person name="Maruyama S."/>
            <person name="Arias M.C."/>
            <person name="Ball S.G."/>
            <person name="Gile G.H."/>
            <person name="Hirakawa Y."/>
            <person name="Hopkins J.F."/>
            <person name="Rensing S.A."/>
            <person name="Schmutz J."/>
            <person name="Symeonidi A."/>
            <person name="Elias M."/>
            <person name="Eveleigh R.J."/>
            <person name="Herman E.K."/>
            <person name="Klute M.J."/>
            <person name="Nakayama T."/>
            <person name="Obornik M."/>
            <person name="Reyes-Prieto A."/>
            <person name="Armbrust E.V."/>
            <person name="Aves S.J."/>
            <person name="Beiko R.G."/>
            <person name="Coutinho P."/>
            <person name="Dacks J.B."/>
            <person name="Durnford D.G."/>
            <person name="Fast N.M."/>
            <person name="Green B.R."/>
            <person name="Grisdale C."/>
            <person name="Hempe F."/>
            <person name="Henrissat B."/>
            <person name="Hoppner M.P."/>
            <person name="Ishida K.-I."/>
            <person name="Kim E."/>
            <person name="Koreny L."/>
            <person name="Kroth P.G."/>
            <person name="Liu Y."/>
            <person name="Malik S.-B."/>
            <person name="Maier U.G."/>
            <person name="McRose D."/>
            <person name="Mock T."/>
            <person name="Neilson J.A."/>
            <person name="Onodera N.T."/>
            <person name="Poole A.M."/>
            <person name="Pritham E.J."/>
            <person name="Richards T.A."/>
            <person name="Rocap G."/>
            <person name="Roy S.W."/>
            <person name="Sarai C."/>
            <person name="Schaack S."/>
            <person name="Shirato S."/>
            <person name="Slamovits C.H."/>
            <person name="Spencer D.F."/>
            <person name="Suzuki S."/>
            <person name="Worden A.Z."/>
            <person name="Zauner S."/>
            <person name="Barry K."/>
            <person name="Bell C."/>
            <person name="Bharti A.K."/>
            <person name="Crow J.A."/>
            <person name="Grimwood J."/>
            <person name="Kramer R."/>
            <person name="Lindquist E."/>
            <person name="Lucas S."/>
            <person name="Salamov A."/>
            <person name="McFadden G.I."/>
            <person name="Lane C.E."/>
            <person name="Keeling P.J."/>
            <person name="Gray M.W."/>
            <person name="Grigoriev I.V."/>
            <person name="Archibald J.M."/>
        </authorList>
    </citation>
    <scope>NUCLEOTIDE SEQUENCE</scope>
    <source>
        <strain evidence="7">CCMP2712</strain>
    </source>
</reference>
<dbReference type="STRING" id="905079.L1ICE4"/>
<feature type="binding site" evidence="3">
    <location>
        <position position="252"/>
    </location>
    <ligand>
        <name>a divalent metal cation</name>
        <dbReference type="ChEBI" id="CHEBI:60240"/>
    </ligand>
</feature>
<dbReference type="GO" id="GO:0019853">
    <property type="term" value="P:L-ascorbic acid biosynthetic process"/>
    <property type="evidence" value="ECO:0007669"/>
    <property type="project" value="TreeGrafter"/>
</dbReference>
<dbReference type="InterPro" id="IPR011042">
    <property type="entry name" value="6-blade_b-propeller_TolB-like"/>
</dbReference>
<name>L1ICE4_GUITC</name>
<dbReference type="EMBL" id="JH993135">
    <property type="protein sequence ID" value="EKX33599.1"/>
    <property type="molecule type" value="Genomic_DNA"/>
</dbReference>
<dbReference type="Gene3D" id="2.120.10.30">
    <property type="entry name" value="TolB, C-terminal domain"/>
    <property type="match status" value="1"/>
</dbReference>
<evidence type="ECO:0000313" key="5">
    <source>
        <dbReference type="EMBL" id="EKX33599.1"/>
    </source>
</evidence>
<dbReference type="OMA" id="WAGTMRY"/>
<feature type="binding site" evidence="3">
    <location>
        <position position="151"/>
    </location>
    <ligand>
        <name>substrate</name>
    </ligand>
</feature>
<comment type="cofactor">
    <cofactor evidence="3">
        <name>Zn(2+)</name>
        <dbReference type="ChEBI" id="CHEBI:29105"/>
    </cofactor>
    <text evidence="3">Binds 1 divalent metal cation per subunit.</text>
</comment>
<reference evidence="6" key="3">
    <citation type="submission" date="2016-03" db="UniProtKB">
        <authorList>
            <consortium name="EnsemblProtists"/>
        </authorList>
    </citation>
    <scope>IDENTIFICATION</scope>
</reference>
<feature type="binding site" evidence="3">
    <location>
        <position position="202"/>
    </location>
    <ligand>
        <name>a divalent metal cation</name>
        <dbReference type="ChEBI" id="CHEBI:60240"/>
    </ligand>
</feature>
<dbReference type="GeneID" id="17290348"/>
<dbReference type="RefSeq" id="XP_005820579.1">
    <property type="nucleotide sequence ID" value="XM_005820522.1"/>
</dbReference>
<dbReference type="SUPFAM" id="SSF63829">
    <property type="entry name" value="Calcium-dependent phosphotriesterase"/>
    <property type="match status" value="1"/>
</dbReference>
<dbReference type="GO" id="GO:0005509">
    <property type="term" value="F:calcium ion binding"/>
    <property type="evidence" value="ECO:0007669"/>
    <property type="project" value="TreeGrafter"/>
</dbReference>
<comment type="similarity">
    <text evidence="1">Belongs to the SMP-30/CGR1 family.</text>
</comment>
<feature type="binding site" evidence="3">
    <location>
        <position position="149"/>
    </location>
    <ligand>
        <name>substrate</name>
    </ligand>
</feature>
<evidence type="ECO:0000313" key="7">
    <source>
        <dbReference type="Proteomes" id="UP000011087"/>
    </source>
</evidence>
<keyword evidence="3" id="KW-0862">Zinc</keyword>
<protein>
    <recommendedName>
        <fullName evidence="4">SMP-30/Gluconolactonase/LRE-like region domain-containing protein</fullName>
    </recommendedName>
</protein>
<feature type="binding site" evidence="3">
    <location>
        <position position="67"/>
    </location>
    <ligand>
        <name>a divalent metal cation</name>
        <dbReference type="ChEBI" id="CHEBI:60240"/>
    </ligand>
</feature>
<keyword evidence="3" id="KW-0479">Metal-binding</keyword>
<dbReference type="HOGENOM" id="CLU_036110_3_1_1"/>
<dbReference type="PANTHER" id="PTHR10907:SF47">
    <property type="entry name" value="REGUCALCIN"/>
    <property type="match status" value="1"/>
</dbReference>
<keyword evidence="7" id="KW-1185">Reference proteome</keyword>
<reference evidence="5 7" key="1">
    <citation type="journal article" date="2012" name="Nature">
        <title>Algal genomes reveal evolutionary mosaicism and the fate of nucleomorphs.</title>
        <authorList>
            <consortium name="DOE Joint Genome Institute"/>
            <person name="Curtis B.A."/>
            <person name="Tanifuji G."/>
            <person name="Burki F."/>
            <person name="Gruber A."/>
            <person name="Irimia M."/>
            <person name="Maruyama S."/>
            <person name="Arias M.C."/>
            <person name="Ball S.G."/>
            <person name="Gile G.H."/>
            <person name="Hirakawa Y."/>
            <person name="Hopkins J.F."/>
            <person name="Kuo A."/>
            <person name="Rensing S.A."/>
            <person name="Schmutz J."/>
            <person name="Symeonidi A."/>
            <person name="Elias M."/>
            <person name="Eveleigh R.J."/>
            <person name="Herman E.K."/>
            <person name="Klute M.J."/>
            <person name="Nakayama T."/>
            <person name="Obornik M."/>
            <person name="Reyes-Prieto A."/>
            <person name="Armbrust E.V."/>
            <person name="Aves S.J."/>
            <person name="Beiko R.G."/>
            <person name="Coutinho P."/>
            <person name="Dacks J.B."/>
            <person name="Durnford D.G."/>
            <person name="Fast N.M."/>
            <person name="Green B.R."/>
            <person name="Grisdale C.J."/>
            <person name="Hempel F."/>
            <person name="Henrissat B."/>
            <person name="Hoppner M.P."/>
            <person name="Ishida K."/>
            <person name="Kim E."/>
            <person name="Koreny L."/>
            <person name="Kroth P.G."/>
            <person name="Liu Y."/>
            <person name="Malik S.B."/>
            <person name="Maier U.G."/>
            <person name="McRose D."/>
            <person name="Mock T."/>
            <person name="Neilson J.A."/>
            <person name="Onodera N.T."/>
            <person name="Poole A.M."/>
            <person name="Pritham E.J."/>
            <person name="Richards T.A."/>
            <person name="Rocap G."/>
            <person name="Roy S.W."/>
            <person name="Sarai C."/>
            <person name="Schaack S."/>
            <person name="Shirato S."/>
            <person name="Slamovits C.H."/>
            <person name="Spencer D.F."/>
            <person name="Suzuki S."/>
            <person name="Worden A.Z."/>
            <person name="Zauner S."/>
            <person name="Barry K."/>
            <person name="Bell C."/>
            <person name="Bharti A.K."/>
            <person name="Crow J.A."/>
            <person name="Grimwood J."/>
            <person name="Kramer R."/>
            <person name="Lindquist E."/>
            <person name="Lucas S."/>
            <person name="Salamov A."/>
            <person name="McFadden G.I."/>
            <person name="Lane C.E."/>
            <person name="Keeling P.J."/>
            <person name="Gray M.W."/>
            <person name="Grigoriev I.V."/>
            <person name="Archibald J.M."/>
        </authorList>
    </citation>
    <scope>NUCLEOTIDE SEQUENCE</scope>
    <source>
        <strain evidence="5 7">CCMP2712</strain>
    </source>
</reference>
<dbReference type="PaxDb" id="55529-EKX33599"/>
<dbReference type="EnsemblProtists" id="EKX33599">
    <property type="protein sequence ID" value="EKX33599"/>
    <property type="gene ID" value="GUITHDRAFT_147780"/>
</dbReference>
<dbReference type="eggNOG" id="KOG4499">
    <property type="taxonomic scope" value="Eukaryota"/>
</dbReference>
<dbReference type="PRINTS" id="PR01790">
    <property type="entry name" value="SMP30FAMILY"/>
</dbReference>
<dbReference type="AlphaFoldDB" id="L1ICE4"/>
<dbReference type="Proteomes" id="UP000011087">
    <property type="component" value="Unassembled WGS sequence"/>
</dbReference>
<organism evidence="5">
    <name type="scientific">Guillardia theta (strain CCMP2712)</name>
    <name type="common">Cryptophyte</name>
    <dbReference type="NCBI Taxonomy" id="905079"/>
    <lineage>
        <taxon>Eukaryota</taxon>
        <taxon>Cryptophyceae</taxon>
        <taxon>Pyrenomonadales</taxon>
        <taxon>Geminigeraceae</taxon>
        <taxon>Guillardia</taxon>
    </lineage>
</organism>
<feature type="active site" description="Proton donor/acceptor" evidence="2">
    <location>
        <position position="252"/>
    </location>
</feature>
<dbReference type="GO" id="GO:0004341">
    <property type="term" value="F:gluconolactonase activity"/>
    <property type="evidence" value="ECO:0007669"/>
    <property type="project" value="TreeGrafter"/>
</dbReference>
<dbReference type="Pfam" id="PF08450">
    <property type="entry name" value="SGL"/>
    <property type="match status" value="1"/>
</dbReference>
<evidence type="ECO:0000313" key="6">
    <source>
        <dbReference type="EnsemblProtists" id="EKX33599"/>
    </source>
</evidence>
<evidence type="ECO:0000259" key="4">
    <source>
        <dbReference type="Pfam" id="PF08450"/>
    </source>
</evidence>
<evidence type="ECO:0000256" key="2">
    <source>
        <dbReference type="PIRSR" id="PIRSR605511-1"/>
    </source>
</evidence>
<dbReference type="OrthoDB" id="423498at2759"/>
<dbReference type="KEGG" id="gtt:GUITHDRAFT_147780"/>
<dbReference type="PANTHER" id="PTHR10907">
    <property type="entry name" value="REGUCALCIN"/>
    <property type="match status" value="1"/>
</dbReference>
<dbReference type="InterPro" id="IPR013658">
    <property type="entry name" value="SGL"/>
</dbReference>
<sequence>MALFAAMGYACGSMMGASHSPSRGLKSLASFMPYRVGGSLEVLRIRGGGITQLQAEEVVRCDNLLGEAPMWHEEQKALYWLDINGKKMCRYHPNSQDYKSWDLPEVAGSFAFTKSGGFLMGFASGLSWYNLETSERRLICPYEEGLPTRPNDGKCDREGNFVIGSYNNNHRQDKKNIAGLWRLNAQTLELEEILDYRFRCSNTIAFSAEGDKMYFCDTPTQEIFRFDYSPNDKLRNKVSFWKMSEDEKGGPDGATVDNQGGLWEAQAGNWKVVRHRPEDGAVDYEINLPFNNPTSCAIGDGVLYITTARHRLSEEERKEQPGAGQLWAVKLPEGVSGVPEPCFLADCPI</sequence>
<feature type="domain" description="SMP-30/Gluconolactonase/LRE-like region" evidence="4">
    <location>
        <begin position="65"/>
        <end position="309"/>
    </location>
</feature>
<accession>L1ICE4</accession>
<gene>
    <name evidence="5" type="ORF">GUITHDRAFT_147780</name>
</gene>
<proteinExistence type="inferred from homology"/>
<dbReference type="InterPro" id="IPR005511">
    <property type="entry name" value="SMP-30"/>
</dbReference>
<evidence type="ECO:0000256" key="1">
    <source>
        <dbReference type="ARBA" id="ARBA00008853"/>
    </source>
</evidence>